<accession>A0A328FI83</accession>
<evidence type="ECO:0000256" key="3">
    <source>
        <dbReference type="ARBA" id="ARBA00022989"/>
    </source>
</evidence>
<dbReference type="Pfam" id="PF01794">
    <property type="entry name" value="Ferric_reduct"/>
    <property type="match status" value="1"/>
</dbReference>
<proteinExistence type="predicted"/>
<dbReference type="OrthoDB" id="9786134at2"/>
<reference evidence="8 9" key="1">
    <citation type="submission" date="2018-06" db="EMBL/GenBank/DDBJ databases">
        <title>Complete Genome Sequence of Desulfobacter hydrogenophilus (DSM3380).</title>
        <authorList>
            <person name="Marietou A."/>
            <person name="Schreiber L."/>
            <person name="Marshall I."/>
            <person name="Jorgensen B."/>
        </authorList>
    </citation>
    <scope>NUCLEOTIDE SEQUENCE [LARGE SCALE GENOMIC DNA]</scope>
    <source>
        <strain evidence="8 9">DSM 3380</strain>
    </source>
</reference>
<name>A0A328FI83_9BACT</name>
<evidence type="ECO:0000313" key="8">
    <source>
        <dbReference type="EMBL" id="RAM03856.1"/>
    </source>
</evidence>
<dbReference type="GO" id="GO:0016020">
    <property type="term" value="C:membrane"/>
    <property type="evidence" value="ECO:0007669"/>
    <property type="project" value="UniProtKB-SubCell"/>
</dbReference>
<dbReference type="EMBL" id="CP036313">
    <property type="protein sequence ID" value="QBH12872.1"/>
    <property type="molecule type" value="Genomic_DNA"/>
</dbReference>
<dbReference type="EMBL" id="QLNI01000001">
    <property type="protein sequence ID" value="RAM03856.1"/>
    <property type="molecule type" value="Genomic_DNA"/>
</dbReference>
<feature type="transmembrane region" description="Helical" evidence="5">
    <location>
        <begin position="122"/>
        <end position="141"/>
    </location>
</feature>
<evidence type="ECO:0000313" key="7">
    <source>
        <dbReference type="EMBL" id="QBH12872.1"/>
    </source>
</evidence>
<keyword evidence="3 5" id="KW-1133">Transmembrane helix</keyword>
<sequence length="204" mass="23842">MNRKEIFSFVLLAALFAFLFTACAIPFFFESPSIFYKTGVEEIMLRVGKVIGIAAMVLMGYQLIFIGRFFWLEKLFGMKSLYQAHRLNGRIILAAVLIHPLLILGADHFVFFPLDQKYWPEFTGFVLLFLIFFFIVTSMLYKRIGITYRTWRMMHKITAPFIFILLFIHVIYVSRTFETGIPLYFLIAIGSVCLAIIIRKWVKC</sequence>
<feature type="transmembrane region" description="Helical" evidence="5">
    <location>
        <begin position="153"/>
        <end position="173"/>
    </location>
</feature>
<reference evidence="7 10" key="2">
    <citation type="submission" date="2019-02" db="EMBL/GenBank/DDBJ databases">
        <title>Complete genome sequence of Desulfobacter hydrogenophilus AcRS1.</title>
        <authorList>
            <person name="Marietou A."/>
            <person name="Lund M.B."/>
            <person name="Marshall I.P.G."/>
            <person name="Schreiber L."/>
            <person name="Jorgensen B."/>
        </authorList>
    </citation>
    <scope>NUCLEOTIDE SEQUENCE [LARGE SCALE GENOMIC DNA]</scope>
    <source>
        <strain evidence="7 10">AcRS1</strain>
    </source>
</reference>
<organism evidence="8 9">
    <name type="scientific">Desulfobacter hydrogenophilus</name>
    <dbReference type="NCBI Taxonomy" id="2291"/>
    <lineage>
        <taxon>Bacteria</taxon>
        <taxon>Pseudomonadati</taxon>
        <taxon>Thermodesulfobacteriota</taxon>
        <taxon>Desulfobacteria</taxon>
        <taxon>Desulfobacterales</taxon>
        <taxon>Desulfobacteraceae</taxon>
        <taxon>Desulfobacter</taxon>
    </lineage>
</organism>
<keyword evidence="4 5" id="KW-0472">Membrane</keyword>
<keyword evidence="2 5" id="KW-0812">Transmembrane</keyword>
<dbReference type="Proteomes" id="UP000248798">
    <property type="component" value="Unassembled WGS sequence"/>
</dbReference>
<feature type="domain" description="Ferric oxidoreductase" evidence="6">
    <location>
        <begin position="52"/>
        <end position="165"/>
    </location>
</feature>
<protein>
    <recommendedName>
        <fullName evidence="6">Ferric oxidoreductase domain-containing protein</fullName>
    </recommendedName>
</protein>
<dbReference type="RefSeq" id="WP_111952483.1">
    <property type="nucleotide sequence ID" value="NZ_CP036313.1"/>
</dbReference>
<evidence type="ECO:0000259" key="6">
    <source>
        <dbReference type="Pfam" id="PF01794"/>
    </source>
</evidence>
<dbReference type="AlphaFoldDB" id="A0A328FI83"/>
<dbReference type="Proteomes" id="UP000293902">
    <property type="component" value="Chromosome"/>
</dbReference>
<evidence type="ECO:0000313" key="9">
    <source>
        <dbReference type="Proteomes" id="UP000248798"/>
    </source>
</evidence>
<dbReference type="PROSITE" id="PS51257">
    <property type="entry name" value="PROKAR_LIPOPROTEIN"/>
    <property type="match status" value="1"/>
</dbReference>
<evidence type="ECO:0000256" key="5">
    <source>
        <dbReference type="SAM" id="Phobius"/>
    </source>
</evidence>
<feature type="transmembrane region" description="Helical" evidence="5">
    <location>
        <begin position="179"/>
        <end position="198"/>
    </location>
</feature>
<evidence type="ECO:0000313" key="10">
    <source>
        <dbReference type="Proteomes" id="UP000293902"/>
    </source>
</evidence>
<keyword evidence="10" id="KW-1185">Reference proteome</keyword>
<feature type="transmembrane region" description="Helical" evidence="5">
    <location>
        <begin position="48"/>
        <end position="71"/>
    </location>
</feature>
<evidence type="ECO:0000256" key="4">
    <source>
        <dbReference type="ARBA" id="ARBA00023136"/>
    </source>
</evidence>
<evidence type="ECO:0000256" key="1">
    <source>
        <dbReference type="ARBA" id="ARBA00004141"/>
    </source>
</evidence>
<gene>
    <name evidence="8" type="ORF">DO021_00045</name>
    <name evidence="7" type="ORF">EYB58_08065</name>
</gene>
<comment type="subcellular location">
    <subcellularLocation>
        <location evidence="1">Membrane</location>
        <topology evidence="1">Multi-pass membrane protein</topology>
    </subcellularLocation>
</comment>
<feature type="transmembrane region" description="Helical" evidence="5">
    <location>
        <begin position="91"/>
        <end position="110"/>
    </location>
</feature>
<dbReference type="InterPro" id="IPR013130">
    <property type="entry name" value="Fe3_Rdtase_TM_dom"/>
</dbReference>
<evidence type="ECO:0000256" key="2">
    <source>
        <dbReference type="ARBA" id="ARBA00022692"/>
    </source>
</evidence>